<dbReference type="Pfam" id="PF00856">
    <property type="entry name" value="SET"/>
    <property type="match status" value="1"/>
</dbReference>
<proteinExistence type="predicted"/>
<sequence length="336" mass="38803">MDKIVKSYEKRGSEVSAKQKLVYACERDESQHFKKLFIDNKIGYGIFTKRDFEANEVLLEYKGEVISRVEAKLRHKKYFMEKKGCFIYDVDFGSERVSIDATFSLSFGRFINDSAEKFSNCRPKCCLVEGKYRLMFFSKCFIPLNTELRYDYGDKINQKWRDSRDYLKPLTVNDLRNSLLGKPLKQHLTKVSEVLLCSSSNQLEDVGLKESSLATNLMNQLRQSPAVLFKESEEVLSCKLELEYEPMVSLSDILLVRPTEEKIDESEKKNLMIDIKEIKTMKQKKANSDNVIQESFKISVEECLPTIGIEKTTFMVSNENNGNHHIGLEESPHGSK</sequence>
<dbReference type="PROSITE" id="PS50280">
    <property type="entry name" value="SET"/>
    <property type="match status" value="1"/>
</dbReference>
<dbReference type="Proteomes" id="UP001652625">
    <property type="component" value="Chromosome 03"/>
</dbReference>
<evidence type="ECO:0000313" key="3">
    <source>
        <dbReference type="RefSeq" id="XP_065649966.1"/>
    </source>
</evidence>
<dbReference type="SUPFAM" id="SSF82199">
    <property type="entry name" value="SET domain"/>
    <property type="match status" value="1"/>
</dbReference>
<accession>A0ABM4BLP2</accession>
<reference evidence="3" key="1">
    <citation type="submission" date="2025-08" db="UniProtKB">
        <authorList>
            <consortium name="RefSeq"/>
        </authorList>
    </citation>
    <scope>IDENTIFICATION</scope>
</reference>
<dbReference type="InterPro" id="IPR051760">
    <property type="entry name" value="KMT5A"/>
</dbReference>
<dbReference type="PANTHER" id="PTHR46167">
    <property type="entry name" value="N-LYSINE METHYLTRANSFERASE KMT5A"/>
    <property type="match status" value="1"/>
</dbReference>
<gene>
    <name evidence="3" type="primary">LOC136078317</name>
</gene>
<dbReference type="RefSeq" id="XP_065649966.1">
    <property type="nucleotide sequence ID" value="XM_065793894.1"/>
</dbReference>
<dbReference type="GeneID" id="136078317"/>
<evidence type="ECO:0000259" key="1">
    <source>
        <dbReference type="PROSITE" id="PS50280"/>
    </source>
</evidence>
<dbReference type="InterPro" id="IPR046341">
    <property type="entry name" value="SET_dom_sf"/>
</dbReference>
<protein>
    <submittedName>
        <fullName evidence="3">Uncharacterized protein LOC136078317 isoform X2</fullName>
    </submittedName>
</protein>
<name>A0ABM4BLP2_HYDVU</name>
<dbReference type="InterPro" id="IPR001214">
    <property type="entry name" value="SET_dom"/>
</dbReference>
<organism evidence="2 3">
    <name type="scientific">Hydra vulgaris</name>
    <name type="common">Hydra</name>
    <name type="synonym">Hydra attenuata</name>
    <dbReference type="NCBI Taxonomy" id="6087"/>
    <lineage>
        <taxon>Eukaryota</taxon>
        <taxon>Metazoa</taxon>
        <taxon>Cnidaria</taxon>
        <taxon>Hydrozoa</taxon>
        <taxon>Hydroidolina</taxon>
        <taxon>Anthoathecata</taxon>
        <taxon>Aplanulata</taxon>
        <taxon>Hydridae</taxon>
        <taxon>Hydra</taxon>
    </lineage>
</organism>
<dbReference type="SMART" id="SM00317">
    <property type="entry name" value="SET"/>
    <property type="match status" value="1"/>
</dbReference>
<evidence type="ECO:0000313" key="2">
    <source>
        <dbReference type="Proteomes" id="UP001652625"/>
    </source>
</evidence>
<feature type="domain" description="SET" evidence="1">
    <location>
        <begin position="31"/>
        <end position="153"/>
    </location>
</feature>
<keyword evidence="2" id="KW-1185">Reference proteome</keyword>
<dbReference type="PANTHER" id="PTHR46167:SF1">
    <property type="entry name" value="N-LYSINE METHYLTRANSFERASE KMT5A"/>
    <property type="match status" value="1"/>
</dbReference>
<dbReference type="Gene3D" id="2.170.270.10">
    <property type="entry name" value="SET domain"/>
    <property type="match status" value="1"/>
</dbReference>